<sequence>MSSFLPGKLRTCRLVGLLTFLLLSLGGAQAQTYWTGNVSSDWHNPQNWNTGVVPGSNTAVVVSPQPYQDRGYSYTTSYSCGTWLRPRTCYNTYWQPVYYYPPAPQAWSAISCGSLTVTSSTSLYATGAINCTSLSVASGSSLSVNGALSVSGDLTVNGTLNVPSATVAGNVNYTTSTTGLGSGGLVLNGSGNQTLVTNGAALAKLTIDKSAGAVVVNDNLTINSLLAFTRGMVQTSATSAITMAVGASVTGETAGRYVKGNLITQANNVSGITSFGNGVTINATSSLGTVTVKRTAGLQSAGVSYGTNPASGLIKGIDQIWEITPTTQPTAPVPVTFNWVADNDNGLTLTQARVWKQETAADPWRPVGGEADASATRSITVNAPSFSRWTVSNVSNPLPVELLHFTAQGRGADALLRWSTATEHNNSHFLVEVSTDGQRFQPVGQVAGRGNSLGRSDYQFVDERIGRHGQALLYYRLRQVDHDGTATVSPLVALWVSSDKELVMEAFPNPFRDNLKLRINATTTEPATLTLQDRLGRMILSQAVQLVAGVTTVELPRVYSLAPGLYVATVRTKTRQFVTKVVRE</sequence>
<proteinExistence type="predicted"/>
<dbReference type="NCBIfam" id="TIGR04183">
    <property type="entry name" value="Por_Secre_tail"/>
    <property type="match status" value="1"/>
</dbReference>
<accession>A0A5R8WYF6</accession>
<dbReference type="EMBL" id="VAJM01000001">
    <property type="protein sequence ID" value="TLM97063.1"/>
    <property type="molecule type" value="Genomic_DNA"/>
</dbReference>
<dbReference type="OrthoDB" id="663485at2"/>
<name>A0A5R8WYF6_9BACT</name>
<feature type="chain" id="PRO_5024371779" evidence="1">
    <location>
        <begin position="31"/>
        <end position="584"/>
    </location>
</feature>
<organism evidence="2 3">
    <name type="scientific">Hymenobacter jeollabukensis</name>
    <dbReference type="NCBI Taxonomy" id="2025313"/>
    <lineage>
        <taxon>Bacteria</taxon>
        <taxon>Pseudomonadati</taxon>
        <taxon>Bacteroidota</taxon>
        <taxon>Cytophagia</taxon>
        <taxon>Cytophagales</taxon>
        <taxon>Hymenobacteraceae</taxon>
        <taxon>Hymenobacter</taxon>
    </lineage>
</organism>
<dbReference type="Proteomes" id="UP000305517">
    <property type="component" value="Unassembled WGS sequence"/>
</dbReference>
<evidence type="ECO:0000313" key="3">
    <source>
        <dbReference type="Proteomes" id="UP000305517"/>
    </source>
</evidence>
<evidence type="ECO:0000256" key="1">
    <source>
        <dbReference type="SAM" id="SignalP"/>
    </source>
</evidence>
<keyword evidence="1" id="KW-0732">Signal</keyword>
<dbReference type="InterPro" id="IPR026444">
    <property type="entry name" value="Secre_tail"/>
</dbReference>
<comment type="caution">
    <text evidence="2">The sequence shown here is derived from an EMBL/GenBank/DDBJ whole genome shotgun (WGS) entry which is preliminary data.</text>
</comment>
<feature type="signal peptide" evidence="1">
    <location>
        <begin position="1"/>
        <end position="30"/>
    </location>
</feature>
<dbReference type="RefSeq" id="WP_138075305.1">
    <property type="nucleotide sequence ID" value="NZ_VAJM01000001.1"/>
</dbReference>
<keyword evidence="3" id="KW-1185">Reference proteome</keyword>
<evidence type="ECO:0000313" key="2">
    <source>
        <dbReference type="EMBL" id="TLM97063.1"/>
    </source>
</evidence>
<dbReference type="AlphaFoldDB" id="A0A5R8WYF6"/>
<protein>
    <submittedName>
        <fullName evidence="2">T9SS type A sorting domain-containing protein</fullName>
    </submittedName>
</protein>
<gene>
    <name evidence="2" type="ORF">FDY95_03470</name>
</gene>
<reference evidence="2 3" key="1">
    <citation type="submission" date="2019-05" db="EMBL/GenBank/DDBJ databases">
        <title>Hymenobacter edaphi sp. nov., isolated from abandoned arsenic-contaminated farmland soil.</title>
        <authorList>
            <person name="Nie L."/>
        </authorList>
    </citation>
    <scope>NUCLEOTIDE SEQUENCE [LARGE SCALE GENOMIC DNA]</scope>
    <source>
        <strain evidence="2 3">1-3-3-8</strain>
    </source>
</reference>